<organism evidence="1 2">
    <name type="scientific">Pseudoflavonifractor hominis</name>
    <dbReference type="NCBI Taxonomy" id="2763059"/>
    <lineage>
        <taxon>Bacteria</taxon>
        <taxon>Bacillati</taxon>
        <taxon>Bacillota</taxon>
        <taxon>Clostridia</taxon>
        <taxon>Eubacteriales</taxon>
        <taxon>Oscillospiraceae</taxon>
        <taxon>Pseudoflavonifractor</taxon>
    </lineage>
</organism>
<protein>
    <submittedName>
        <fullName evidence="1">Uncharacterized protein</fullName>
    </submittedName>
</protein>
<evidence type="ECO:0000313" key="1">
    <source>
        <dbReference type="EMBL" id="MBC5730744.1"/>
    </source>
</evidence>
<dbReference type="Gene3D" id="2.40.128.590">
    <property type="entry name" value="CpcT/CpeT domain"/>
    <property type="match status" value="1"/>
</dbReference>
<accession>A0ABR7HTA0</accession>
<reference evidence="1 2" key="1">
    <citation type="submission" date="2020-08" db="EMBL/GenBank/DDBJ databases">
        <title>Genome public.</title>
        <authorList>
            <person name="Liu C."/>
            <person name="Sun Q."/>
        </authorList>
    </citation>
    <scope>NUCLEOTIDE SEQUENCE [LARGE SCALE GENOMIC DNA]</scope>
    <source>
        <strain evidence="1 2">New-38</strain>
    </source>
</reference>
<comment type="caution">
    <text evidence="1">The sequence shown here is derived from an EMBL/GenBank/DDBJ whole genome shotgun (WGS) entry which is preliminary data.</text>
</comment>
<dbReference type="EMBL" id="JACOPR010000004">
    <property type="protein sequence ID" value="MBC5730744.1"/>
    <property type="molecule type" value="Genomic_DNA"/>
</dbReference>
<keyword evidence="2" id="KW-1185">Reference proteome</keyword>
<evidence type="ECO:0000313" key="2">
    <source>
        <dbReference type="Proteomes" id="UP000660021"/>
    </source>
</evidence>
<dbReference type="InterPro" id="IPR038672">
    <property type="entry name" value="CpcT/CpeT_sf"/>
</dbReference>
<name>A0ABR7HTA0_9FIRM</name>
<sequence length="183" mass="20890">MNKLNAFLALLSGNFDNAEQFEAKKADQPDFPYARHVNTVCNDKISHLPADFQGAFLLEESYYTAKGNTHATPHLFLFTEEEGGIRLTSYEIPAGYDKNTFTYQNLQEIDFRDLKQSEKFTPALYVEKDGVWEGGSVSMFSPVLKFTLFERFSSQCLEVSESMEVNGKKTFGYDEPILYKRAD</sequence>
<proteinExistence type="predicted"/>
<gene>
    <name evidence="1" type="ORF">H8S34_07830</name>
</gene>
<dbReference type="RefSeq" id="WP_101692968.1">
    <property type="nucleotide sequence ID" value="NZ_JACOPR010000004.1"/>
</dbReference>
<dbReference type="Proteomes" id="UP000660021">
    <property type="component" value="Unassembled WGS sequence"/>
</dbReference>